<feature type="non-terminal residue" evidence="2">
    <location>
        <position position="1"/>
    </location>
</feature>
<feature type="transmembrane region" description="Helical" evidence="1">
    <location>
        <begin position="16"/>
        <end position="40"/>
    </location>
</feature>
<organism evidence="2 3">
    <name type="scientific">Trichogramma brassicae</name>
    <dbReference type="NCBI Taxonomy" id="86971"/>
    <lineage>
        <taxon>Eukaryota</taxon>
        <taxon>Metazoa</taxon>
        <taxon>Ecdysozoa</taxon>
        <taxon>Arthropoda</taxon>
        <taxon>Hexapoda</taxon>
        <taxon>Insecta</taxon>
        <taxon>Pterygota</taxon>
        <taxon>Neoptera</taxon>
        <taxon>Endopterygota</taxon>
        <taxon>Hymenoptera</taxon>
        <taxon>Apocrita</taxon>
        <taxon>Proctotrupomorpha</taxon>
        <taxon>Chalcidoidea</taxon>
        <taxon>Trichogrammatidae</taxon>
        <taxon>Trichogramma</taxon>
    </lineage>
</organism>
<protein>
    <submittedName>
        <fullName evidence="2">Uncharacterized protein</fullName>
    </submittedName>
</protein>
<reference evidence="2 3" key="1">
    <citation type="submission" date="2020-02" db="EMBL/GenBank/DDBJ databases">
        <authorList>
            <person name="Ferguson B K."/>
        </authorList>
    </citation>
    <scope>NUCLEOTIDE SEQUENCE [LARGE SCALE GENOMIC DNA]</scope>
</reference>
<keyword evidence="1" id="KW-0812">Transmembrane</keyword>
<name>A0A6H5J2I6_9HYME</name>
<sequence length="124" mass="13915">AYSAARFRAKKIKGMLLVICIAHVKLLALGVFWTAAAVVYSCLGRTLRLSATCWQVLEREPARSASLMPKSSKRGSRRASTPRHRSVSPLSWLVVAVSVERIGWTMMRFGMMRRSRSDRSSTIM</sequence>
<dbReference type="Proteomes" id="UP000479190">
    <property type="component" value="Unassembled WGS sequence"/>
</dbReference>
<dbReference type="EMBL" id="CADCXV010001332">
    <property type="protein sequence ID" value="CAB0043572.1"/>
    <property type="molecule type" value="Genomic_DNA"/>
</dbReference>
<gene>
    <name evidence="2" type="ORF">TBRA_LOCUS15160</name>
</gene>
<evidence type="ECO:0000313" key="2">
    <source>
        <dbReference type="EMBL" id="CAB0043572.1"/>
    </source>
</evidence>
<proteinExistence type="predicted"/>
<evidence type="ECO:0000313" key="3">
    <source>
        <dbReference type="Proteomes" id="UP000479190"/>
    </source>
</evidence>
<evidence type="ECO:0000256" key="1">
    <source>
        <dbReference type="SAM" id="Phobius"/>
    </source>
</evidence>
<keyword evidence="3" id="KW-1185">Reference proteome</keyword>
<accession>A0A6H5J2I6</accession>
<keyword evidence="1" id="KW-0472">Membrane</keyword>
<keyword evidence="1" id="KW-1133">Transmembrane helix</keyword>
<dbReference type="AlphaFoldDB" id="A0A6H5J2I6"/>